<keyword evidence="7" id="KW-1185">Reference proteome</keyword>
<name>A0A511DKT3_9PSEU</name>
<comment type="similarity">
    <text evidence="2">Belongs to the bacterial solute-binding protein 2 family.</text>
</comment>
<accession>A0A511DKT3</accession>
<keyword evidence="3 4" id="KW-0732">Signal</keyword>
<evidence type="ECO:0000313" key="7">
    <source>
        <dbReference type="Proteomes" id="UP000321685"/>
    </source>
</evidence>
<protein>
    <recommendedName>
        <fullName evidence="5">Periplasmic binding protein domain-containing protein</fullName>
    </recommendedName>
</protein>
<dbReference type="PANTHER" id="PTHR46847">
    <property type="entry name" value="D-ALLOSE-BINDING PERIPLASMIC PROTEIN-RELATED"/>
    <property type="match status" value="1"/>
</dbReference>
<dbReference type="Proteomes" id="UP000321685">
    <property type="component" value="Unassembled WGS sequence"/>
</dbReference>
<dbReference type="InterPro" id="IPR025997">
    <property type="entry name" value="SBP_2_dom"/>
</dbReference>
<dbReference type="SUPFAM" id="SSF53822">
    <property type="entry name" value="Periplasmic binding protein-like I"/>
    <property type="match status" value="1"/>
</dbReference>
<evidence type="ECO:0000256" key="4">
    <source>
        <dbReference type="SAM" id="SignalP"/>
    </source>
</evidence>
<proteinExistence type="inferred from homology"/>
<dbReference type="EMBL" id="BJVJ01000052">
    <property type="protein sequence ID" value="GEL25395.1"/>
    <property type="molecule type" value="Genomic_DNA"/>
</dbReference>
<gene>
    <name evidence="6" type="ORF">PSU4_43490</name>
</gene>
<sequence length="383" mass="38828">MRISKIVVAVVAAASLGLLAGCGGGSGGTDGGTSTASAADTGKAEAAQQKVDAAKAVPGTDDLGPAIDVSSLKGKTIYSIPIDSKAEFYQAGEAAMKIVAEKAGVGFVTFPSDGTQTSYQQGIAQAINAKAGAILLNGPLPSTLGPQIDDATKAGIPVIPLHLSDKDTPSVTGLKYEAFAPFNEGAHLMTQAAIAAGKGAPIHALVIQASETGPSKGMVETIEKALTDEGPAGSDATVINVAVPQWSQQIQSQVQSALLKNPNINAVLPIYDSMALYAAPGIQQAAGGREVPIYTFNGTPSILKMVQDGTVAMNVAENPDWVAYVNVDVAFRAMLGAPPVPAESGPVRVIDESNVADTGNPPESGKGFGDTYAGAFTKLWGLG</sequence>
<dbReference type="RefSeq" id="WP_147111506.1">
    <property type="nucleotide sequence ID" value="NZ_BJVJ01000052.1"/>
</dbReference>
<evidence type="ECO:0000313" key="6">
    <source>
        <dbReference type="EMBL" id="GEL25395.1"/>
    </source>
</evidence>
<dbReference type="PANTHER" id="PTHR46847:SF1">
    <property type="entry name" value="D-ALLOSE-BINDING PERIPLASMIC PROTEIN-RELATED"/>
    <property type="match status" value="1"/>
</dbReference>
<dbReference type="OrthoDB" id="3614783at2"/>
<evidence type="ECO:0000256" key="3">
    <source>
        <dbReference type="ARBA" id="ARBA00022729"/>
    </source>
</evidence>
<dbReference type="Gene3D" id="3.40.50.2300">
    <property type="match status" value="2"/>
</dbReference>
<feature type="domain" description="Periplasmic binding protein" evidence="5">
    <location>
        <begin position="81"/>
        <end position="336"/>
    </location>
</feature>
<comment type="caution">
    <text evidence="6">The sequence shown here is derived from an EMBL/GenBank/DDBJ whole genome shotgun (WGS) entry which is preliminary data.</text>
</comment>
<dbReference type="Pfam" id="PF13407">
    <property type="entry name" value="Peripla_BP_4"/>
    <property type="match status" value="1"/>
</dbReference>
<feature type="chain" id="PRO_5039543158" description="Periplasmic binding protein domain-containing protein" evidence="4">
    <location>
        <begin position="21"/>
        <end position="383"/>
    </location>
</feature>
<organism evidence="6 7">
    <name type="scientific">Pseudonocardia sulfidoxydans NBRC 16205</name>
    <dbReference type="NCBI Taxonomy" id="1223511"/>
    <lineage>
        <taxon>Bacteria</taxon>
        <taxon>Bacillati</taxon>
        <taxon>Actinomycetota</taxon>
        <taxon>Actinomycetes</taxon>
        <taxon>Pseudonocardiales</taxon>
        <taxon>Pseudonocardiaceae</taxon>
        <taxon>Pseudonocardia</taxon>
    </lineage>
</organism>
<evidence type="ECO:0000256" key="1">
    <source>
        <dbReference type="ARBA" id="ARBA00004196"/>
    </source>
</evidence>
<dbReference type="InterPro" id="IPR028082">
    <property type="entry name" value="Peripla_BP_I"/>
</dbReference>
<evidence type="ECO:0000259" key="5">
    <source>
        <dbReference type="Pfam" id="PF13407"/>
    </source>
</evidence>
<reference evidence="6 7" key="1">
    <citation type="submission" date="2019-07" db="EMBL/GenBank/DDBJ databases">
        <title>Whole genome shotgun sequence of Pseudonocardia sulfidoxydans NBRC 16205.</title>
        <authorList>
            <person name="Hosoyama A."/>
            <person name="Uohara A."/>
            <person name="Ohji S."/>
            <person name="Ichikawa N."/>
        </authorList>
    </citation>
    <scope>NUCLEOTIDE SEQUENCE [LARGE SCALE GENOMIC DNA]</scope>
    <source>
        <strain evidence="6 7">NBRC 16205</strain>
    </source>
</reference>
<dbReference type="GO" id="GO:0030313">
    <property type="term" value="C:cell envelope"/>
    <property type="evidence" value="ECO:0007669"/>
    <property type="project" value="UniProtKB-SubCell"/>
</dbReference>
<dbReference type="GO" id="GO:0030246">
    <property type="term" value="F:carbohydrate binding"/>
    <property type="evidence" value="ECO:0007669"/>
    <property type="project" value="UniProtKB-ARBA"/>
</dbReference>
<comment type="subcellular location">
    <subcellularLocation>
        <location evidence="1">Cell envelope</location>
    </subcellularLocation>
</comment>
<feature type="signal peptide" evidence="4">
    <location>
        <begin position="1"/>
        <end position="20"/>
    </location>
</feature>
<evidence type="ECO:0000256" key="2">
    <source>
        <dbReference type="ARBA" id="ARBA00007639"/>
    </source>
</evidence>
<dbReference type="AlphaFoldDB" id="A0A511DKT3"/>
<dbReference type="PROSITE" id="PS51257">
    <property type="entry name" value="PROKAR_LIPOPROTEIN"/>
    <property type="match status" value="1"/>
</dbReference>